<reference evidence="1" key="1">
    <citation type="journal article" date="2014" name="Front. Microbiol.">
        <title>High frequency of phylogenetically diverse reductive dehalogenase-homologous genes in deep subseafloor sedimentary metagenomes.</title>
        <authorList>
            <person name="Kawai M."/>
            <person name="Futagami T."/>
            <person name="Toyoda A."/>
            <person name="Takaki Y."/>
            <person name="Nishi S."/>
            <person name="Hori S."/>
            <person name="Arai W."/>
            <person name="Tsubouchi T."/>
            <person name="Morono Y."/>
            <person name="Uchiyama I."/>
            <person name="Ito T."/>
            <person name="Fujiyama A."/>
            <person name="Inagaki F."/>
            <person name="Takami H."/>
        </authorList>
    </citation>
    <scope>NUCLEOTIDE SEQUENCE</scope>
    <source>
        <strain evidence="1">Expedition CK06-06</strain>
    </source>
</reference>
<feature type="non-terminal residue" evidence="1">
    <location>
        <position position="61"/>
    </location>
</feature>
<organism evidence="1">
    <name type="scientific">marine sediment metagenome</name>
    <dbReference type="NCBI Taxonomy" id="412755"/>
    <lineage>
        <taxon>unclassified sequences</taxon>
        <taxon>metagenomes</taxon>
        <taxon>ecological metagenomes</taxon>
    </lineage>
</organism>
<dbReference type="EMBL" id="BART01015567">
    <property type="protein sequence ID" value="GAG86171.1"/>
    <property type="molecule type" value="Genomic_DNA"/>
</dbReference>
<evidence type="ECO:0000313" key="1">
    <source>
        <dbReference type="EMBL" id="GAG86171.1"/>
    </source>
</evidence>
<sequence>MKKILLIILFVLVFSSFCFAAEQRLIIGTVVFTDIAYNTFKDLLGYDCKEVKIEETEERVK</sequence>
<name>X1CPJ1_9ZZZZ</name>
<proteinExistence type="predicted"/>
<comment type="caution">
    <text evidence="1">The sequence shown here is derived from an EMBL/GenBank/DDBJ whole genome shotgun (WGS) entry which is preliminary data.</text>
</comment>
<accession>X1CPJ1</accession>
<gene>
    <name evidence="1" type="ORF">S01H4_30198</name>
</gene>
<protein>
    <submittedName>
        <fullName evidence="1">Uncharacterized protein</fullName>
    </submittedName>
</protein>
<dbReference type="AlphaFoldDB" id="X1CPJ1"/>